<sequence>MSATFASSSWSASQLPVAGRSPWRWGQAMEIEGNQALQWVLRRNCSLTPRQMLIAYLSVCVISLVVATGFMWLGAGMVLGFAGLELLVFGIALLVHARHATDRETITLQGDALSVETRCGSSVERMDFRSAWVRVEPVHGEGSLLELSGQGRRVRVGRYVRPELRGSLAQELRRALRTEGRPHDGENDLGMELK</sequence>
<gene>
    <name evidence="2" type="ORF">MW290_27590</name>
</gene>
<dbReference type="RefSeq" id="WP_250197562.1">
    <property type="nucleotide sequence ID" value="NZ_CP097636.1"/>
</dbReference>
<evidence type="ECO:0000313" key="2">
    <source>
        <dbReference type="EMBL" id="URI09333.1"/>
    </source>
</evidence>
<evidence type="ECO:0000313" key="3">
    <source>
        <dbReference type="Proteomes" id="UP001056201"/>
    </source>
</evidence>
<keyword evidence="1" id="KW-1133">Transmembrane helix</keyword>
<dbReference type="InterPro" id="IPR019253">
    <property type="entry name" value="DUF2244_TM"/>
</dbReference>
<organism evidence="2 3">
    <name type="scientific">Aquincola tertiaricarbonis</name>
    <dbReference type="NCBI Taxonomy" id="391953"/>
    <lineage>
        <taxon>Bacteria</taxon>
        <taxon>Pseudomonadati</taxon>
        <taxon>Pseudomonadota</taxon>
        <taxon>Betaproteobacteria</taxon>
        <taxon>Burkholderiales</taxon>
        <taxon>Sphaerotilaceae</taxon>
        <taxon>Aquincola</taxon>
    </lineage>
</organism>
<feature type="transmembrane region" description="Helical" evidence="1">
    <location>
        <begin position="53"/>
        <end position="72"/>
    </location>
</feature>
<proteinExistence type="predicted"/>
<dbReference type="Pfam" id="PF10003">
    <property type="entry name" value="DUF2244"/>
    <property type="match status" value="1"/>
</dbReference>
<accession>A0ABY4SC66</accession>
<keyword evidence="1" id="KW-0812">Transmembrane</keyword>
<keyword evidence="1" id="KW-0472">Membrane</keyword>
<feature type="transmembrane region" description="Helical" evidence="1">
    <location>
        <begin position="78"/>
        <end position="97"/>
    </location>
</feature>
<evidence type="ECO:0000256" key="1">
    <source>
        <dbReference type="SAM" id="Phobius"/>
    </source>
</evidence>
<dbReference type="Proteomes" id="UP001056201">
    <property type="component" value="Chromosome 2"/>
</dbReference>
<protein>
    <submittedName>
        <fullName evidence="2">DUF2244 domain-containing protein</fullName>
    </submittedName>
</protein>
<reference evidence="2" key="1">
    <citation type="submission" date="2022-05" db="EMBL/GenBank/DDBJ databases">
        <title>An RpoN-dependent PEP-CTERM gene is involved in floc formation of an Aquincola tertiaricarbonis strain.</title>
        <authorList>
            <person name="Qiu D."/>
            <person name="Xia M."/>
        </authorList>
    </citation>
    <scope>NUCLEOTIDE SEQUENCE</scope>
    <source>
        <strain evidence="2">RN12</strain>
    </source>
</reference>
<dbReference type="EMBL" id="CP097636">
    <property type="protein sequence ID" value="URI09333.1"/>
    <property type="molecule type" value="Genomic_DNA"/>
</dbReference>
<keyword evidence="3" id="KW-1185">Reference proteome</keyword>
<name>A0ABY4SC66_AQUTE</name>